<evidence type="ECO:0000259" key="2">
    <source>
        <dbReference type="Pfam" id="PF00248"/>
    </source>
</evidence>
<dbReference type="InterPro" id="IPR023210">
    <property type="entry name" value="NADP_OxRdtase_dom"/>
</dbReference>
<evidence type="ECO:0000313" key="4">
    <source>
        <dbReference type="Proteomes" id="UP000250043"/>
    </source>
</evidence>
<dbReference type="Pfam" id="PF00248">
    <property type="entry name" value="Aldo_ket_red"/>
    <property type="match status" value="1"/>
</dbReference>
<keyword evidence="1" id="KW-0560">Oxidoreductase</keyword>
<name>A0A8E2B1Y0_9APHY</name>
<dbReference type="GO" id="GO:0016491">
    <property type="term" value="F:oxidoreductase activity"/>
    <property type="evidence" value="ECO:0007669"/>
    <property type="project" value="UniProtKB-KW"/>
</dbReference>
<dbReference type="PROSITE" id="PS00062">
    <property type="entry name" value="ALDOKETO_REDUCTASE_2"/>
    <property type="match status" value="1"/>
</dbReference>
<sequence>MAARIPLILGTMTFGEEGKEGVRTPDLADCQRVVDVFVKYGYTEIDTGRTYAEGTAEAYLSNLDLKGAVVDTKVFPIMPGDHAPPKVRASVETSVKTLGTYKIRTLYLHRPDRGTPYEETLRAINELHKEGMFETLGLSNYPSFDVAEIVTLCKMNGWVRPTIYEGMYNAITRGIEAELVPCCRKHGLRIVTYNPLAGGFFAGKIPSPDIDLPKGERFSPYSFVGQIYRGMYFKQGYFDALNYLRPIAEKNGLRLTEIALRWLQHHSILTPSDGIIIGASNAAQLEQNCQDATKEPLPDEILKALDDAARIVQPFEPSYWQYLDIIEQEFVARMRKQGGVQ</sequence>
<dbReference type="EMBL" id="KV722368">
    <property type="protein sequence ID" value="OCH92504.1"/>
    <property type="molecule type" value="Genomic_DNA"/>
</dbReference>
<dbReference type="AlphaFoldDB" id="A0A8E2B1Y0"/>
<evidence type="ECO:0000313" key="3">
    <source>
        <dbReference type="EMBL" id="OCH92504.1"/>
    </source>
</evidence>
<keyword evidence="4" id="KW-1185">Reference proteome</keyword>
<proteinExistence type="predicted"/>
<dbReference type="PANTHER" id="PTHR43364">
    <property type="entry name" value="NADH-SPECIFIC METHYLGLYOXAL REDUCTASE-RELATED"/>
    <property type="match status" value="1"/>
</dbReference>
<dbReference type="Gene3D" id="3.20.20.100">
    <property type="entry name" value="NADP-dependent oxidoreductase domain"/>
    <property type="match status" value="1"/>
</dbReference>
<dbReference type="InterPro" id="IPR036812">
    <property type="entry name" value="NAD(P)_OxRdtase_dom_sf"/>
</dbReference>
<dbReference type="SUPFAM" id="SSF51430">
    <property type="entry name" value="NAD(P)-linked oxidoreductase"/>
    <property type="match status" value="1"/>
</dbReference>
<gene>
    <name evidence="3" type="ORF">OBBRIDRAFT_886234</name>
</gene>
<dbReference type="InterPro" id="IPR018170">
    <property type="entry name" value="Aldo/ket_reductase_CS"/>
</dbReference>
<dbReference type="CDD" id="cd19075">
    <property type="entry name" value="AKR_AKR7A1-5"/>
    <property type="match status" value="1"/>
</dbReference>
<accession>A0A8E2B1Y0</accession>
<dbReference type="OrthoDB" id="2310150at2759"/>
<dbReference type="Proteomes" id="UP000250043">
    <property type="component" value="Unassembled WGS sequence"/>
</dbReference>
<feature type="domain" description="NADP-dependent oxidoreductase" evidence="2">
    <location>
        <begin position="6"/>
        <end position="308"/>
    </location>
</feature>
<organism evidence="3 4">
    <name type="scientific">Obba rivulosa</name>
    <dbReference type="NCBI Taxonomy" id="1052685"/>
    <lineage>
        <taxon>Eukaryota</taxon>
        <taxon>Fungi</taxon>
        <taxon>Dikarya</taxon>
        <taxon>Basidiomycota</taxon>
        <taxon>Agaricomycotina</taxon>
        <taxon>Agaricomycetes</taxon>
        <taxon>Polyporales</taxon>
        <taxon>Gelatoporiaceae</taxon>
        <taxon>Obba</taxon>
    </lineage>
</organism>
<reference evidence="3 4" key="1">
    <citation type="submission" date="2016-07" db="EMBL/GenBank/DDBJ databases">
        <title>Draft genome of the white-rot fungus Obba rivulosa 3A-2.</title>
        <authorList>
            <consortium name="DOE Joint Genome Institute"/>
            <person name="Miettinen O."/>
            <person name="Riley R."/>
            <person name="Acob R."/>
            <person name="Barry K."/>
            <person name="Cullen D."/>
            <person name="De Vries R."/>
            <person name="Hainaut M."/>
            <person name="Hatakka A."/>
            <person name="Henrissat B."/>
            <person name="Hilden K."/>
            <person name="Kuo R."/>
            <person name="Labutti K."/>
            <person name="Lipzen A."/>
            <person name="Makela M.R."/>
            <person name="Sandor L."/>
            <person name="Spatafora J.W."/>
            <person name="Grigoriev I.V."/>
            <person name="Hibbett D.S."/>
        </authorList>
    </citation>
    <scope>NUCLEOTIDE SEQUENCE [LARGE SCALE GENOMIC DNA]</scope>
    <source>
        <strain evidence="3 4">3A-2</strain>
    </source>
</reference>
<dbReference type="InterPro" id="IPR050523">
    <property type="entry name" value="AKR_Detox_Biosynth"/>
</dbReference>
<evidence type="ECO:0000256" key="1">
    <source>
        <dbReference type="ARBA" id="ARBA00023002"/>
    </source>
</evidence>
<protein>
    <submittedName>
        <fullName evidence="3">Aldo/keto reductase</fullName>
    </submittedName>
</protein>
<dbReference type="PANTHER" id="PTHR43364:SF4">
    <property type="entry name" value="NAD(P)-LINKED OXIDOREDUCTASE SUPERFAMILY PROTEIN"/>
    <property type="match status" value="1"/>
</dbReference>